<dbReference type="SUPFAM" id="SSF116768">
    <property type="entry name" value="DNA-binding domain of EIN3-like"/>
    <property type="match status" value="1"/>
</dbReference>
<organism evidence="3 4">
    <name type="scientific">Tothia fuscella</name>
    <dbReference type="NCBI Taxonomy" id="1048955"/>
    <lineage>
        <taxon>Eukaryota</taxon>
        <taxon>Fungi</taxon>
        <taxon>Dikarya</taxon>
        <taxon>Ascomycota</taxon>
        <taxon>Pezizomycotina</taxon>
        <taxon>Dothideomycetes</taxon>
        <taxon>Pleosporomycetidae</taxon>
        <taxon>Venturiales</taxon>
        <taxon>Cylindrosympodiaceae</taxon>
        <taxon>Tothia</taxon>
    </lineage>
</organism>
<dbReference type="InterPro" id="IPR023278">
    <property type="entry name" value="Ethylene_insens-like_DNA-bd"/>
</dbReference>
<accession>A0A9P4TT08</accession>
<feature type="compositionally biased region" description="Basic and acidic residues" evidence="1">
    <location>
        <begin position="1"/>
        <end position="24"/>
    </location>
</feature>
<dbReference type="GO" id="GO:0003700">
    <property type="term" value="F:DNA-binding transcription factor activity"/>
    <property type="evidence" value="ECO:0007669"/>
    <property type="project" value="InterPro"/>
</dbReference>
<evidence type="ECO:0000313" key="3">
    <source>
        <dbReference type="EMBL" id="KAF2418925.1"/>
    </source>
</evidence>
<keyword evidence="4" id="KW-1185">Reference proteome</keyword>
<dbReference type="InterPro" id="IPR021264">
    <property type="entry name" value="AFUB_079030/YDR124W-like"/>
</dbReference>
<dbReference type="EMBL" id="MU007123">
    <property type="protein sequence ID" value="KAF2418925.1"/>
    <property type="molecule type" value="Genomic_DNA"/>
</dbReference>
<dbReference type="AlphaFoldDB" id="A0A9P4TT08"/>
<feature type="domain" description="Subtelomeric hrmA-associated cluster protein AFUB-079030/YDR124W-like helical bundle" evidence="2">
    <location>
        <begin position="211"/>
        <end position="338"/>
    </location>
</feature>
<reference evidence="3" key="1">
    <citation type="journal article" date="2020" name="Stud. Mycol.">
        <title>101 Dothideomycetes genomes: a test case for predicting lifestyles and emergence of pathogens.</title>
        <authorList>
            <person name="Haridas S."/>
            <person name="Albert R."/>
            <person name="Binder M."/>
            <person name="Bloem J."/>
            <person name="Labutti K."/>
            <person name="Salamov A."/>
            <person name="Andreopoulos B."/>
            <person name="Baker S."/>
            <person name="Barry K."/>
            <person name="Bills G."/>
            <person name="Bluhm B."/>
            <person name="Cannon C."/>
            <person name="Castanera R."/>
            <person name="Culley D."/>
            <person name="Daum C."/>
            <person name="Ezra D."/>
            <person name="Gonzalez J."/>
            <person name="Henrissat B."/>
            <person name="Kuo A."/>
            <person name="Liang C."/>
            <person name="Lipzen A."/>
            <person name="Lutzoni F."/>
            <person name="Magnuson J."/>
            <person name="Mondo S."/>
            <person name="Nolan M."/>
            <person name="Ohm R."/>
            <person name="Pangilinan J."/>
            <person name="Park H.-J."/>
            <person name="Ramirez L."/>
            <person name="Alfaro M."/>
            <person name="Sun H."/>
            <person name="Tritt A."/>
            <person name="Yoshinaga Y."/>
            <person name="Zwiers L.-H."/>
            <person name="Turgeon B."/>
            <person name="Goodwin S."/>
            <person name="Spatafora J."/>
            <person name="Crous P."/>
            <person name="Grigoriev I."/>
        </authorList>
    </citation>
    <scope>NUCLEOTIDE SEQUENCE</scope>
    <source>
        <strain evidence="3">CBS 130266</strain>
    </source>
</reference>
<dbReference type="GO" id="GO:0005634">
    <property type="term" value="C:nucleus"/>
    <property type="evidence" value="ECO:0007669"/>
    <property type="project" value="InterPro"/>
</dbReference>
<feature type="region of interest" description="Disordered" evidence="1">
    <location>
        <begin position="1"/>
        <end position="68"/>
    </location>
</feature>
<evidence type="ECO:0000313" key="4">
    <source>
        <dbReference type="Proteomes" id="UP000800235"/>
    </source>
</evidence>
<dbReference type="InterPro" id="IPR047092">
    <property type="entry name" value="AFUB_07903/YDR124W-like_hel"/>
</dbReference>
<name>A0A9P4TT08_9PEZI</name>
<feature type="compositionally biased region" description="Polar residues" evidence="1">
    <location>
        <begin position="150"/>
        <end position="170"/>
    </location>
</feature>
<dbReference type="OrthoDB" id="5338458at2759"/>
<dbReference type="Pfam" id="PF11001">
    <property type="entry name" value="AFUB_07903_YDR124W_hel"/>
    <property type="match status" value="1"/>
</dbReference>
<protein>
    <recommendedName>
        <fullName evidence="2">Subtelomeric hrmA-associated cluster protein AFUB-079030/YDR124W-like helical bundle domain-containing protein</fullName>
    </recommendedName>
</protein>
<dbReference type="PANTHER" id="PTHR36102:SF1">
    <property type="entry name" value="YDR124W-LIKE HELICAL BUNDLE DOMAIN-CONTAINING PROTEIN"/>
    <property type="match status" value="1"/>
</dbReference>
<dbReference type="PANTHER" id="PTHR36102">
    <property type="entry name" value="CHROMOSOME 10, WHOLE GENOME SHOTGUN SEQUENCE"/>
    <property type="match status" value="1"/>
</dbReference>
<gene>
    <name evidence="3" type="ORF">EJ08DRAFT_48416</name>
</gene>
<evidence type="ECO:0000259" key="2">
    <source>
        <dbReference type="Pfam" id="PF11001"/>
    </source>
</evidence>
<sequence>MARGDSTSDDKSRNHNRNNLDLKDGAFFTFNVKDTGFPPLPPQQPNFQPNLRSRRPQQNGYKATPGQIEGGAEVDEARALFNASARNGKSFAVVVYGESGNIEGQVRVPRTLHQRPQIELAITQFAGTTISDSSDRRHDSIEQSSEEYSRGNSLSSSSTQCTLPVRNHQTASRRKKRRASTPLSRCGTPADDEEEQEIVILEDKPMRTFRLGNVDEIRRFYRAAFDLVQQTAMKSILKYWIKVIEPDKQKKFPYSHGAQPPWWPKDAKYKEPDHIRSDDRLKLGVAILKVVVETGDRAMIKSLEKVTFEKASIVGEKDSPEKIALRKEILKQVFHLARREQEVYNDEIDGSAQIILFELAAFKAPTARHTYHL</sequence>
<proteinExistence type="predicted"/>
<feature type="region of interest" description="Disordered" evidence="1">
    <location>
        <begin position="129"/>
        <end position="196"/>
    </location>
</feature>
<evidence type="ECO:0000256" key="1">
    <source>
        <dbReference type="SAM" id="MobiDB-lite"/>
    </source>
</evidence>
<dbReference type="Proteomes" id="UP000800235">
    <property type="component" value="Unassembled WGS sequence"/>
</dbReference>
<comment type="caution">
    <text evidence="3">The sequence shown here is derived from an EMBL/GenBank/DDBJ whole genome shotgun (WGS) entry which is preliminary data.</text>
</comment>